<organism evidence="1 2">
    <name type="scientific">Streptomyces adustus</name>
    <dbReference type="NCBI Taxonomy" id="1609272"/>
    <lineage>
        <taxon>Bacteria</taxon>
        <taxon>Bacillati</taxon>
        <taxon>Actinomycetota</taxon>
        <taxon>Actinomycetes</taxon>
        <taxon>Kitasatosporales</taxon>
        <taxon>Streptomycetaceae</taxon>
        <taxon>Streptomyces</taxon>
    </lineage>
</organism>
<keyword evidence="2" id="KW-1185">Reference proteome</keyword>
<dbReference type="OrthoDB" id="3375452at2"/>
<dbReference type="RefSeq" id="WP_152886369.1">
    <property type="nucleotide sequence ID" value="NZ_VJZD01000028.1"/>
</dbReference>
<reference evidence="1 2" key="1">
    <citation type="submission" date="2019-07" db="EMBL/GenBank/DDBJ databases">
        <title>New species of Amycolatopsis and Streptomyces.</title>
        <authorList>
            <person name="Duangmal K."/>
            <person name="Teo W.F.A."/>
            <person name="Lipun K."/>
        </authorList>
    </citation>
    <scope>NUCLEOTIDE SEQUENCE [LARGE SCALE GENOMIC DNA]</scope>
    <source>
        <strain evidence="1 2">NBRC 109810</strain>
    </source>
</reference>
<evidence type="ECO:0000313" key="2">
    <source>
        <dbReference type="Proteomes" id="UP000325849"/>
    </source>
</evidence>
<dbReference type="Proteomes" id="UP000325849">
    <property type="component" value="Unassembled WGS sequence"/>
</dbReference>
<name>A0A5N8V8J6_9ACTN</name>
<comment type="caution">
    <text evidence="1">The sequence shown here is derived from an EMBL/GenBank/DDBJ whole genome shotgun (WGS) entry which is preliminary data.</text>
</comment>
<proteinExistence type="predicted"/>
<evidence type="ECO:0000313" key="1">
    <source>
        <dbReference type="EMBL" id="MPY31571.1"/>
    </source>
</evidence>
<sequence>MSRDQMVIQLPEGSWWDWDVVEWNAGLLRLGSGYDISYAHHLELVFADPVLVRCPSFFHDPVFRAPTPVEMQSVADQVGETPPVVVAFDADAGGPGPAPCLIAAGRVDVVRGTVFRYWREPAAGERLAPWVQPPVP</sequence>
<gene>
    <name evidence="1" type="ORF">FNH09_09850</name>
</gene>
<dbReference type="EMBL" id="VJZD01000028">
    <property type="protein sequence ID" value="MPY31571.1"/>
    <property type="molecule type" value="Genomic_DNA"/>
</dbReference>
<accession>A0A5N8V8J6</accession>
<protein>
    <submittedName>
        <fullName evidence="1">Uncharacterized protein</fullName>
    </submittedName>
</protein>
<dbReference type="AlphaFoldDB" id="A0A5N8V8J6"/>